<protein>
    <submittedName>
        <fullName evidence="2">DUF1129 domain-containing protein</fullName>
    </submittedName>
</protein>
<evidence type="ECO:0000313" key="3">
    <source>
        <dbReference type="Proteomes" id="UP000256520"/>
    </source>
</evidence>
<keyword evidence="3" id="KW-1185">Reference proteome</keyword>
<gene>
    <name evidence="2" type="ORF">CWR45_18775</name>
</gene>
<organism evidence="2 3">
    <name type="scientific">Oceanobacillus chungangensis</name>
    <dbReference type="NCBI Taxonomy" id="1229152"/>
    <lineage>
        <taxon>Bacteria</taxon>
        <taxon>Bacillati</taxon>
        <taxon>Bacillota</taxon>
        <taxon>Bacilli</taxon>
        <taxon>Bacillales</taxon>
        <taxon>Bacillaceae</taxon>
        <taxon>Oceanobacillus</taxon>
    </lineage>
</organism>
<reference evidence="3" key="1">
    <citation type="submission" date="2017-11" db="EMBL/GenBank/DDBJ databases">
        <authorList>
            <person name="Zhu W."/>
        </authorList>
    </citation>
    <scope>NUCLEOTIDE SEQUENCE [LARGE SCALE GENOMIC DNA]</scope>
    <source>
        <strain evidence="3">CAU 1051</strain>
    </source>
</reference>
<feature type="transmembrane region" description="Helical" evidence="1">
    <location>
        <begin position="170"/>
        <end position="194"/>
    </location>
</feature>
<dbReference type="RefSeq" id="WP_115751388.1">
    <property type="nucleotide sequence ID" value="NZ_PIOD01000029.1"/>
</dbReference>
<comment type="caution">
    <text evidence="2">The sequence shown here is derived from an EMBL/GenBank/DDBJ whole genome shotgun (WGS) entry which is preliminary data.</text>
</comment>
<evidence type="ECO:0000313" key="2">
    <source>
        <dbReference type="EMBL" id="RDW15064.1"/>
    </source>
</evidence>
<keyword evidence="1" id="KW-0472">Membrane</keyword>
<evidence type="ECO:0000256" key="1">
    <source>
        <dbReference type="SAM" id="Phobius"/>
    </source>
</evidence>
<dbReference type="SUPFAM" id="SSF158560">
    <property type="entry name" value="BH3980-like"/>
    <property type="match status" value="1"/>
</dbReference>
<name>A0A3D8PG61_9BACI</name>
<keyword evidence="1" id="KW-0812">Transmembrane</keyword>
<keyword evidence="1" id="KW-1133">Transmembrane helix</keyword>
<dbReference type="PANTHER" id="PTHR41307">
    <property type="entry name" value="MEMBRANE PROTEIN-RELATED"/>
    <property type="match status" value="1"/>
</dbReference>
<dbReference type="Proteomes" id="UP000256520">
    <property type="component" value="Unassembled WGS sequence"/>
</dbReference>
<feature type="transmembrane region" description="Helical" evidence="1">
    <location>
        <begin position="94"/>
        <end position="121"/>
    </location>
</feature>
<dbReference type="Gene3D" id="1.10.1900.10">
    <property type="entry name" value="c-terminal domain of poly(a) binding protein"/>
    <property type="match status" value="1"/>
</dbReference>
<dbReference type="OrthoDB" id="1655249at2"/>
<proteinExistence type="predicted"/>
<sequence>MNPKDIVQLNNDKRKMLHEENLAYYEDMLIYIRLNANKSEQQTEEVLLELLEHLLHAQTEGKTAKDVFGDDLKAYCDEVIEEIPSEQTKDTAKLLSFIVIQFLAIISLCHGIISFGLNYFFDLGSNFITFQLGSGVIIILGYLISLYLFIKIIMKWMKQTSFKKKKTKPWVEFLQVWIISMVFIGVFILIPIITPGFGTTISLPILTFAVIGAVLYLISFILNKMYRITA</sequence>
<dbReference type="InterPro" id="IPR009214">
    <property type="entry name" value="DUF1129"/>
</dbReference>
<dbReference type="AlphaFoldDB" id="A0A3D8PG61"/>
<feature type="transmembrane region" description="Helical" evidence="1">
    <location>
        <begin position="200"/>
        <end position="222"/>
    </location>
</feature>
<feature type="transmembrane region" description="Helical" evidence="1">
    <location>
        <begin position="127"/>
        <end position="150"/>
    </location>
</feature>
<dbReference type="Pfam" id="PF06570">
    <property type="entry name" value="DUF1129"/>
    <property type="match status" value="1"/>
</dbReference>
<accession>A0A3D8PG61</accession>
<dbReference type="PANTHER" id="PTHR41307:SF1">
    <property type="entry name" value="MEMBRANE PROTEIN"/>
    <property type="match status" value="1"/>
</dbReference>
<dbReference type="EMBL" id="PIOD01000029">
    <property type="protein sequence ID" value="RDW15064.1"/>
    <property type="molecule type" value="Genomic_DNA"/>
</dbReference>